<dbReference type="PANTHER" id="PTHR13742">
    <property type="entry name" value="RETINOBLASTOMA-ASSOCIATED PROTEIN RB -RELATED"/>
    <property type="match status" value="1"/>
</dbReference>
<keyword evidence="6" id="KW-0539">Nucleus</keyword>
<evidence type="ECO:0000313" key="11">
    <source>
        <dbReference type="EMBL" id="VAI05111.1"/>
    </source>
</evidence>
<keyword evidence="7" id="KW-0131">Cell cycle</keyword>
<name>A0A9R0T3M6_TRITD</name>
<dbReference type="InterPro" id="IPR036915">
    <property type="entry name" value="Cyclin-like_sf"/>
</dbReference>
<dbReference type="GO" id="GO:2000134">
    <property type="term" value="P:negative regulation of G1/S transition of mitotic cell cycle"/>
    <property type="evidence" value="ECO:0007669"/>
    <property type="project" value="TreeGrafter"/>
</dbReference>
<dbReference type="SMART" id="SM01368">
    <property type="entry name" value="RB_A"/>
    <property type="match status" value="1"/>
</dbReference>
<dbReference type="SUPFAM" id="SSF47954">
    <property type="entry name" value="Cyclin-like"/>
    <property type="match status" value="2"/>
</dbReference>
<evidence type="ECO:0000256" key="4">
    <source>
        <dbReference type="ARBA" id="ARBA00023015"/>
    </source>
</evidence>
<dbReference type="PANTHER" id="PTHR13742:SF22">
    <property type="entry name" value="RETINOBLASTOMA-RELATED PROTEIN 2"/>
    <property type="match status" value="1"/>
</dbReference>
<comment type="function">
    <text evidence="8">Regulator of biological processes that recruits a histone deacetylase to control gene transcription. May play a role in the entry into mitosis, negatively regulating the cell proliferation. Formation of stable complexes with geminiviridae replication-associated proteins may create a cellular environment which favors viral DNA replication.</text>
</comment>
<evidence type="ECO:0000256" key="9">
    <source>
        <dbReference type="SAM" id="MobiDB-lite"/>
    </source>
</evidence>
<evidence type="ECO:0000259" key="10">
    <source>
        <dbReference type="SMART" id="SM01368"/>
    </source>
</evidence>
<evidence type="ECO:0000256" key="3">
    <source>
        <dbReference type="ARBA" id="ARBA00022491"/>
    </source>
</evidence>
<comment type="similarity">
    <text evidence="2">Belongs to the retinoblastoma protein (RB) family.</text>
</comment>
<keyword evidence="4" id="KW-0805">Transcription regulation</keyword>
<evidence type="ECO:0000256" key="1">
    <source>
        <dbReference type="ARBA" id="ARBA00004123"/>
    </source>
</evidence>
<dbReference type="Pfam" id="PF01858">
    <property type="entry name" value="RB_A"/>
    <property type="match status" value="1"/>
</dbReference>
<dbReference type="Gene3D" id="1.10.472.10">
    <property type="entry name" value="Cyclin-like"/>
    <property type="match status" value="1"/>
</dbReference>
<evidence type="ECO:0000256" key="5">
    <source>
        <dbReference type="ARBA" id="ARBA00023163"/>
    </source>
</evidence>
<reference evidence="11 12" key="1">
    <citation type="submission" date="2017-09" db="EMBL/GenBank/DDBJ databases">
        <authorList>
            <consortium name="International Durum Wheat Genome Sequencing Consortium (IDWGSC)"/>
            <person name="Milanesi L."/>
        </authorList>
    </citation>
    <scope>NUCLEOTIDE SEQUENCE [LARGE SCALE GENOMIC DNA]</scope>
    <source>
        <strain evidence="12">cv. Svevo</strain>
    </source>
</reference>
<feature type="region of interest" description="Disordered" evidence="9">
    <location>
        <begin position="334"/>
        <end position="358"/>
    </location>
</feature>
<gene>
    <name evidence="11" type="ORF">TRITD_4Bv1G080890</name>
</gene>
<dbReference type="Gramene" id="TRITD4Bv1G080890.16">
    <property type="protein sequence ID" value="TRITD4Bv1G080890.16"/>
    <property type="gene ID" value="TRITD4Bv1G080890"/>
</dbReference>
<keyword evidence="5" id="KW-0804">Transcription</keyword>
<comment type="subcellular location">
    <subcellularLocation>
        <location evidence="1">Nucleus</location>
    </subcellularLocation>
</comment>
<dbReference type="GO" id="GO:0006357">
    <property type="term" value="P:regulation of transcription by RNA polymerase II"/>
    <property type="evidence" value="ECO:0007669"/>
    <property type="project" value="InterPro"/>
</dbReference>
<dbReference type="GO" id="GO:0005667">
    <property type="term" value="C:transcription regulator complex"/>
    <property type="evidence" value="ECO:0007669"/>
    <property type="project" value="TreeGrafter"/>
</dbReference>
<evidence type="ECO:0000256" key="8">
    <source>
        <dbReference type="ARBA" id="ARBA00025018"/>
    </source>
</evidence>
<dbReference type="InterPro" id="IPR002720">
    <property type="entry name" value="RB_A"/>
</dbReference>
<dbReference type="GO" id="GO:0032875">
    <property type="term" value="P:regulation of DNA endoreduplication"/>
    <property type="evidence" value="ECO:0007669"/>
    <property type="project" value="UniProtKB-ARBA"/>
</dbReference>
<dbReference type="GO" id="GO:0000977">
    <property type="term" value="F:RNA polymerase II transcription regulatory region sequence-specific DNA binding"/>
    <property type="evidence" value="ECO:0007669"/>
    <property type="project" value="TreeGrafter"/>
</dbReference>
<proteinExistence type="inferred from homology"/>
<evidence type="ECO:0000256" key="2">
    <source>
        <dbReference type="ARBA" id="ARBA00009475"/>
    </source>
</evidence>
<dbReference type="GO" id="GO:0005634">
    <property type="term" value="C:nucleus"/>
    <property type="evidence" value="ECO:0007669"/>
    <property type="project" value="UniProtKB-SubCell"/>
</dbReference>
<dbReference type="AlphaFoldDB" id="A0A9R0T3M6"/>
<dbReference type="InterPro" id="IPR028309">
    <property type="entry name" value="RB_fam"/>
</dbReference>
<keyword evidence="12" id="KW-1185">Reference proteome</keyword>
<dbReference type="Proteomes" id="UP000324705">
    <property type="component" value="Chromosome 4B"/>
</dbReference>
<evidence type="ECO:0000313" key="12">
    <source>
        <dbReference type="Proteomes" id="UP000324705"/>
    </source>
</evidence>
<feature type="compositionally biased region" description="Basic and acidic residues" evidence="9">
    <location>
        <begin position="342"/>
        <end position="358"/>
    </location>
</feature>
<feature type="domain" description="Retinoblastoma-associated protein A-box" evidence="10">
    <location>
        <begin position="106"/>
        <end position="296"/>
    </location>
</feature>
<dbReference type="EMBL" id="LT934118">
    <property type="protein sequence ID" value="VAI05111.1"/>
    <property type="molecule type" value="Genomic_DNA"/>
</dbReference>
<dbReference type="GO" id="GO:0030154">
    <property type="term" value="P:cell differentiation"/>
    <property type="evidence" value="ECO:0007669"/>
    <property type="project" value="TreeGrafter"/>
</dbReference>
<organism evidence="11 12">
    <name type="scientific">Triticum turgidum subsp. durum</name>
    <name type="common">Durum wheat</name>
    <name type="synonym">Triticum durum</name>
    <dbReference type="NCBI Taxonomy" id="4567"/>
    <lineage>
        <taxon>Eukaryota</taxon>
        <taxon>Viridiplantae</taxon>
        <taxon>Streptophyta</taxon>
        <taxon>Embryophyta</taxon>
        <taxon>Tracheophyta</taxon>
        <taxon>Spermatophyta</taxon>
        <taxon>Magnoliopsida</taxon>
        <taxon>Liliopsida</taxon>
        <taxon>Poales</taxon>
        <taxon>Poaceae</taxon>
        <taxon>BOP clade</taxon>
        <taxon>Pooideae</taxon>
        <taxon>Triticodae</taxon>
        <taxon>Triticeae</taxon>
        <taxon>Triticinae</taxon>
        <taxon>Triticum</taxon>
    </lineage>
</organism>
<sequence>MMGKFHKAIEVFFSTKAVRASECKIETLDKIDTGMGLIYFRDLLDKECFHSNFEKLEKLSSTTSWEGELDLKRFLINNDNIISAENSSRDFTNLSCPKRVFETLASPTKTIKNMLTVPSSPSSPANGGSVKDLTSDVTKRVSIILEAIFPTKPSGHWAGSMGLNCTNAFDIPWAEARKMEASKLYYRVLEAICRAESLNTNVNNLTPLLSNERFHRCLIACSAELVLATHKTVIMMFPAVLESTGLTAFDLSKIIENFVRHEESLPRELKRHLNSLEEQLLESMAWEKGSSLYNSLVVARPSLAPEINRLGLLVESMPSLDDIVARQNFHAEDLPATPSKKRAADSDENGDSRSPKRLCIEPRSTLVDQISQTPPAKQSYTLKAKWRPLQSTFASPTVSNLVGGNEKCAEVGVHIFFSKVSQLTLTFKEIVNNYRREQQCIPEVFRSVFVVNTNHNGPC</sequence>
<keyword evidence="3" id="KW-0678">Repressor</keyword>
<protein>
    <recommendedName>
        <fullName evidence="10">Retinoblastoma-associated protein A-box domain-containing protein</fullName>
    </recommendedName>
</protein>
<dbReference type="FunFam" id="1.10.472.10:FF:000030">
    <property type="entry name" value="Retinoblastoma-related protein 1"/>
    <property type="match status" value="1"/>
</dbReference>
<evidence type="ECO:0000256" key="7">
    <source>
        <dbReference type="ARBA" id="ARBA00023306"/>
    </source>
</evidence>
<dbReference type="GO" id="GO:0000785">
    <property type="term" value="C:chromatin"/>
    <property type="evidence" value="ECO:0007669"/>
    <property type="project" value="TreeGrafter"/>
</dbReference>
<evidence type="ECO:0000256" key="6">
    <source>
        <dbReference type="ARBA" id="ARBA00023242"/>
    </source>
</evidence>
<accession>A0A9R0T3M6</accession>